<keyword evidence="1" id="KW-1133">Transmembrane helix</keyword>
<protein>
    <submittedName>
        <fullName evidence="2">Uncharacterized protein</fullName>
    </submittedName>
</protein>
<dbReference type="EMBL" id="KR029598">
    <property type="protein sequence ID" value="AKH47786.1"/>
    <property type="molecule type" value="Genomic_DNA"/>
</dbReference>
<organism evidence="2">
    <name type="scientific">uncultured marine virus</name>
    <dbReference type="NCBI Taxonomy" id="186617"/>
    <lineage>
        <taxon>Viruses</taxon>
        <taxon>environmental samples</taxon>
    </lineage>
</organism>
<feature type="transmembrane region" description="Helical" evidence="1">
    <location>
        <begin position="20"/>
        <end position="44"/>
    </location>
</feature>
<evidence type="ECO:0000256" key="1">
    <source>
        <dbReference type="SAM" id="Phobius"/>
    </source>
</evidence>
<keyword evidence="1" id="KW-0472">Membrane</keyword>
<reference evidence="2" key="2">
    <citation type="submission" date="2015-03" db="EMBL/GenBank/DDBJ databases">
        <authorList>
            <person name="Chow C.-E.T."/>
            <person name="Winget D.M."/>
            <person name="White R.A.III."/>
            <person name="Hallam S.J."/>
            <person name="Suttle C.A."/>
        </authorList>
    </citation>
    <scope>NUCLEOTIDE SEQUENCE</scope>
    <source>
        <strain evidence="2">Oxic1_3</strain>
    </source>
</reference>
<evidence type="ECO:0000313" key="2">
    <source>
        <dbReference type="EMBL" id="AKH47786.1"/>
    </source>
</evidence>
<sequence length="49" mass="5816">MVEQKMQVEQKRNHRKQMIVTSLFSQVWDLVLMAGCLEQLYLLVNHTVV</sequence>
<name>A0A0F7L9L1_9VIRU</name>
<accession>A0A0F7L9L1</accession>
<reference evidence="2" key="1">
    <citation type="journal article" date="2015" name="Front. Microbiol.">
        <title>Combining genomic sequencing methods to explore viral diversity and reveal potential virus-host interactions.</title>
        <authorList>
            <person name="Chow C.E."/>
            <person name="Winget D.M."/>
            <person name="White R.A.III."/>
            <person name="Hallam S.J."/>
            <person name="Suttle C.A."/>
        </authorList>
    </citation>
    <scope>NUCLEOTIDE SEQUENCE</scope>
    <source>
        <strain evidence="2">Oxic1_3</strain>
    </source>
</reference>
<keyword evidence="1" id="KW-0812">Transmembrane</keyword>
<proteinExistence type="predicted"/>